<comment type="similarity">
    <text evidence="2">Belongs to the peptidase M28 family. M28B subfamily.</text>
</comment>
<evidence type="ECO:0000313" key="4">
    <source>
        <dbReference type="EMBL" id="RWS15072.1"/>
    </source>
</evidence>
<keyword evidence="6" id="KW-1185">Reference proteome</keyword>
<dbReference type="EMBL" id="NCKU01000354">
    <property type="protein sequence ID" value="RWS15844.1"/>
    <property type="molecule type" value="Genomic_DNA"/>
</dbReference>
<protein>
    <recommendedName>
        <fullName evidence="3">Peptidase M28 domain-containing protein</fullName>
    </recommendedName>
</protein>
<dbReference type="Gene3D" id="3.40.630.10">
    <property type="entry name" value="Zn peptidases"/>
    <property type="match status" value="1"/>
</dbReference>
<feature type="non-terminal residue" evidence="4">
    <location>
        <position position="1"/>
    </location>
</feature>
<accession>A0A3S4RE61</accession>
<sequence length="338" mass="38820">AHLFEADLDLINNTLAEYFSKPRNQLFDEYEKKFTRNAIFRALKSYGLITVSQRFNFEHKRRTINAENIIGILPSSRHGKRDDKIMVIGAHYDTVINSPGVNDNGSGCVATLEIARILSAFKGKLSASVYFVFFDEEEKGTRGSKVFVRNYLLPKVLHKKSKFIAALILDMVMAFDAKPNTQTLPSDVIEFCPYAVDWMRSNSNRGNFIAVFARSNVDSFIWQTLLDAWNAEQNTNFDLLPLDAPIPENRSYLNSRHRSSSFFRSDHLEFWLAPVNYYNFTALPAVQLWDLGVWRSQMKQCYHKACDDLANMKPENLQFLAYIIKSVTKAVIKLIEKS</sequence>
<dbReference type="GO" id="GO:0006508">
    <property type="term" value="P:proteolysis"/>
    <property type="evidence" value="ECO:0007669"/>
    <property type="project" value="InterPro"/>
</dbReference>
<proteinExistence type="inferred from homology"/>
<dbReference type="Proteomes" id="UP000285301">
    <property type="component" value="Unassembled WGS sequence"/>
</dbReference>
<reference evidence="4" key="2">
    <citation type="submission" date="2018-11" db="EMBL/GenBank/DDBJ databases">
        <title>Trombidioid mite genomics.</title>
        <authorList>
            <person name="Dong X."/>
        </authorList>
    </citation>
    <scope>NUCLEOTIDE SEQUENCE</scope>
    <source>
        <strain evidence="4">UoL-WK</strain>
    </source>
</reference>
<evidence type="ECO:0000313" key="5">
    <source>
        <dbReference type="EMBL" id="RWS15844.1"/>
    </source>
</evidence>
<gene>
    <name evidence="4" type="ORF">B4U79_10521</name>
    <name evidence="5" type="ORF">B4U79_11502</name>
</gene>
<dbReference type="PANTHER" id="PTHR12147:SF26">
    <property type="entry name" value="PEPTIDASE M28 DOMAIN-CONTAINING PROTEIN"/>
    <property type="match status" value="1"/>
</dbReference>
<evidence type="ECO:0000256" key="2">
    <source>
        <dbReference type="ARBA" id="ARBA00005634"/>
    </source>
</evidence>
<evidence type="ECO:0000313" key="6">
    <source>
        <dbReference type="Proteomes" id="UP000285301"/>
    </source>
</evidence>
<feature type="domain" description="Peptidase M28" evidence="3">
    <location>
        <begin position="68"/>
        <end position="186"/>
    </location>
</feature>
<dbReference type="InterPro" id="IPR045175">
    <property type="entry name" value="M28_fam"/>
</dbReference>
<organism evidence="4 6">
    <name type="scientific">Dinothrombium tinctorium</name>
    <dbReference type="NCBI Taxonomy" id="1965070"/>
    <lineage>
        <taxon>Eukaryota</taxon>
        <taxon>Metazoa</taxon>
        <taxon>Ecdysozoa</taxon>
        <taxon>Arthropoda</taxon>
        <taxon>Chelicerata</taxon>
        <taxon>Arachnida</taxon>
        <taxon>Acari</taxon>
        <taxon>Acariformes</taxon>
        <taxon>Trombidiformes</taxon>
        <taxon>Prostigmata</taxon>
        <taxon>Anystina</taxon>
        <taxon>Parasitengona</taxon>
        <taxon>Trombidioidea</taxon>
        <taxon>Trombidiidae</taxon>
        <taxon>Dinothrombium</taxon>
    </lineage>
</organism>
<dbReference type="SUPFAM" id="SSF53187">
    <property type="entry name" value="Zn-dependent exopeptidases"/>
    <property type="match status" value="1"/>
</dbReference>
<dbReference type="GO" id="GO:0008235">
    <property type="term" value="F:metalloexopeptidase activity"/>
    <property type="evidence" value="ECO:0007669"/>
    <property type="project" value="InterPro"/>
</dbReference>
<dbReference type="OrthoDB" id="2214at2759"/>
<dbReference type="AlphaFoldDB" id="A0A3S4RE61"/>
<comment type="caution">
    <text evidence="4">The sequence shown here is derived from an EMBL/GenBank/DDBJ whole genome shotgun (WGS) entry which is preliminary data.</text>
</comment>
<evidence type="ECO:0000256" key="1">
    <source>
        <dbReference type="ARBA" id="ARBA00001947"/>
    </source>
</evidence>
<evidence type="ECO:0000259" key="3">
    <source>
        <dbReference type="Pfam" id="PF04389"/>
    </source>
</evidence>
<comment type="cofactor">
    <cofactor evidence="1">
        <name>Zn(2+)</name>
        <dbReference type="ChEBI" id="CHEBI:29105"/>
    </cofactor>
</comment>
<dbReference type="Pfam" id="PF04389">
    <property type="entry name" value="Peptidase_M28"/>
    <property type="match status" value="1"/>
</dbReference>
<dbReference type="InterPro" id="IPR007484">
    <property type="entry name" value="Peptidase_M28"/>
</dbReference>
<reference evidence="4 6" key="1">
    <citation type="journal article" date="2018" name="Gigascience">
        <title>Genomes of trombidid mites reveal novel predicted allergens and laterally-transferred genes associated with secondary metabolism.</title>
        <authorList>
            <person name="Dong X."/>
            <person name="Chaisiri K."/>
            <person name="Xia D."/>
            <person name="Armstrong S.D."/>
            <person name="Fang Y."/>
            <person name="Donnelly M.J."/>
            <person name="Kadowaki T."/>
            <person name="McGarry J.W."/>
            <person name="Darby A.C."/>
            <person name="Makepeace B.L."/>
        </authorList>
    </citation>
    <scope>NUCLEOTIDE SEQUENCE [LARGE SCALE GENOMIC DNA]</scope>
    <source>
        <strain evidence="4">UoL-WK</strain>
    </source>
</reference>
<dbReference type="EMBL" id="NCKU01000554">
    <property type="protein sequence ID" value="RWS15072.1"/>
    <property type="molecule type" value="Genomic_DNA"/>
</dbReference>
<dbReference type="PANTHER" id="PTHR12147">
    <property type="entry name" value="METALLOPEPTIDASE M28 FAMILY MEMBER"/>
    <property type="match status" value="1"/>
</dbReference>
<name>A0A3S4RE61_9ACAR</name>